<dbReference type="OrthoDB" id="332706at2"/>
<dbReference type="AlphaFoldDB" id="A0A4D7AYZ2"/>
<accession>A0A4D7AYZ2</accession>
<gene>
    <name evidence="3" type="ORF">E8M01_06990</name>
</gene>
<keyword evidence="4" id="KW-1185">Reference proteome</keyword>
<sequence>MARVRAHGTRLSAYDFGRTTVYACRMDPRFSYSAYVPDDYDEHGSDSYRLLVAVHGTLRDMTPYREAFIPFAERHRCIVLAPLFPAGIESQTDVSSYKMLTPGSVRYDLVLLSMIDEIKARYRIGGDRFAMFGFSGGGHFAHRFLYLHPERISAVSIGAPGVVTLLDFERDFWVGVRNIEQVMGRPINLEAMRRAAVQMVIGADDTETWEIAIPPGSPAWRPDGDIAGANRHDRMRSLKASFENHGITVRHDIVPGVGHRSSGIFPAVEAFLNDATAGWPAG</sequence>
<name>A0A4D7AYZ2_9HYPH</name>
<keyword evidence="1" id="KW-0732">Signal</keyword>
<organism evidence="3 4">
    <name type="scientific">Phreatobacter stygius</name>
    <dbReference type="NCBI Taxonomy" id="1940610"/>
    <lineage>
        <taxon>Bacteria</taxon>
        <taxon>Pseudomonadati</taxon>
        <taxon>Pseudomonadota</taxon>
        <taxon>Alphaproteobacteria</taxon>
        <taxon>Hyphomicrobiales</taxon>
        <taxon>Phreatobacteraceae</taxon>
        <taxon>Phreatobacter</taxon>
    </lineage>
</organism>
<dbReference type="Proteomes" id="UP000298781">
    <property type="component" value="Chromosome"/>
</dbReference>
<dbReference type="PANTHER" id="PTHR43037:SF5">
    <property type="entry name" value="FERULOYL ESTERASE"/>
    <property type="match status" value="1"/>
</dbReference>
<evidence type="ECO:0000313" key="3">
    <source>
        <dbReference type="EMBL" id="QCI64013.1"/>
    </source>
</evidence>
<dbReference type="RefSeq" id="WP_136959469.1">
    <property type="nucleotide sequence ID" value="NZ_CP039690.1"/>
</dbReference>
<dbReference type="KEGG" id="pstg:E8M01_06990"/>
<reference evidence="3 4" key="1">
    <citation type="submission" date="2019-04" db="EMBL/GenBank/DDBJ databases">
        <title>Phreatobacter aquaticus sp. nov.</title>
        <authorList>
            <person name="Choi A."/>
        </authorList>
    </citation>
    <scope>NUCLEOTIDE SEQUENCE [LARGE SCALE GENOMIC DNA]</scope>
    <source>
        <strain evidence="3 4">KCTC 52518</strain>
    </source>
</reference>
<evidence type="ECO:0000256" key="2">
    <source>
        <dbReference type="ARBA" id="ARBA00022801"/>
    </source>
</evidence>
<keyword evidence="2 3" id="KW-0378">Hydrolase</keyword>
<evidence type="ECO:0000313" key="4">
    <source>
        <dbReference type="Proteomes" id="UP000298781"/>
    </source>
</evidence>
<dbReference type="InterPro" id="IPR029058">
    <property type="entry name" value="AB_hydrolase_fold"/>
</dbReference>
<proteinExistence type="predicted"/>
<dbReference type="PANTHER" id="PTHR43037">
    <property type="entry name" value="UNNAMED PRODUCT-RELATED"/>
    <property type="match status" value="1"/>
</dbReference>
<dbReference type="EMBL" id="CP039690">
    <property type="protein sequence ID" value="QCI64013.1"/>
    <property type="molecule type" value="Genomic_DNA"/>
</dbReference>
<dbReference type="InterPro" id="IPR050955">
    <property type="entry name" value="Plant_Biomass_Hydrol_Est"/>
</dbReference>
<dbReference type="SUPFAM" id="SSF53474">
    <property type="entry name" value="alpha/beta-Hydrolases"/>
    <property type="match status" value="1"/>
</dbReference>
<dbReference type="GO" id="GO:0016787">
    <property type="term" value="F:hydrolase activity"/>
    <property type="evidence" value="ECO:0007669"/>
    <property type="project" value="UniProtKB-KW"/>
</dbReference>
<protein>
    <submittedName>
        <fullName evidence="3">Alpha/beta hydrolase</fullName>
    </submittedName>
</protein>
<dbReference type="Gene3D" id="3.40.50.1820">
    <property type="entry name" value="alpha/beta hydrolase"/>
    <property type="match status" value="1"/>
</dbReference>
<evidence type="ECO:0000256" key="1">
    <source>
        <dbReference type="ARBA" id="ARBA00022729"/>
    </source>
</evidence>